<sequence>MLKKQSHTKNYILRIIQFLCFLFFSLILIGLGQLIQINVDYDWILKSQQIEWTKNNQTEVAVVNKNTAYCLYSEHIKIIFNPSNERSLCLARLVAGDLFQYITETQQQLIPAWPLSVIMTH</sequence>
<dbReference type="RefSeq" id="WP_012533354.1">
    <property type="nucleotide sequence ID" value="NC_011184.1"/>
</dbReference>
<evidence type="ECO:0000313" key="2">
    <source>
        <dbReference type="EMBL" id="ACH65897.1"/>
    </source>
</evidence>
<dbReference type="HOGENOM" id="CLU_2037101_0_0_6"/>
<accession>B5FD48</accession>
<protein>
    <submittedName>
        <fullName evidence="2">Uncharacterized protein</fullName>
    </submittedName>
</protein>
<dbReference type="EMBL" id="CP001139">
    <property type="protein sequence ID" value="ACH65897.1"/>
    <property type="molecule type" value="Genomic_DNA"/>
</dbReference>
<dbReference type="KEGG" id="vfm:VFMJ11_1045"/>
<dbReference type="AlphaFoldDB" id="B5FD48"/>
<reference evidence="3" key="1">
    <citation type="submission" date="2008-08" db="EMBL/GenBank/DDBJ databases">
        <title>Complete sequence of Vibrio fischeri strain MJ11.</title>
        <authorList>
            <person name="Mandel M.J."/>
            <person name="Stabb E.V."/>
            <person name="Ruby E.G."/>
            <person name="Ferriera S."/>
            <person name="Johnson J."/>
            <person name="Kravitz S."/>
            <person name="Beeson K."/>
            <person name="Sutton G."/>
            <person name="Rogers Y.-H."/>
            <person name="Friedman R."/>
            <person name="Frazier M."/>
            <person name="Venter J.C."/>
        </authorList>
    </citation>
    <scope>NUCLEOTIDE SEQUENCE [LARGE SCALE GENOMIC DNA]</scope>
    <source>
        <strain evidence="3">MJ11</strain>
    </source>
</reference>
<organism evidence="2 3">
    <name type="scientific">Aliivibrio fischeri (strain MJ11)</name>
    <name type="common">Vibrio fischeri</name>
    <dbReference type="NCBI Taxonomy" id="388396"/>
    <lineage>
        <taxon>Bacteria</taxon>
        <taxon>Pseudomonadati</taxon>
        <taxon>Pseudomonadota</taxon>
        <taxon>Gammaproteobacteria</taxon>
        <taxon>Vibrionales</taxon>
        <taxon>Vibrionaceae</taxon>
        <taxon>Aliivibrio</taxon>
    </lineage>
</organism>
<keyword evidence="1" id="KW-0472">Membrane</keyword>
<keyword evidence="1" id="KW-0812">Transmembrane</keyword>
<proteinExistence type="predicted"/>
<feature type="transmembrane region" description="Helical" evidence="1">
    <location>
        <begin position="12"/>
        <end position="35"/>
    </location>
</feature>
<reference evidence="2 3" key="2">
    <citation type="journal article" date="2009" name="Nature">
        <title>A single regulatory gene is sufficient to alter bacterial host range.</title>
        <authorList>
            <person name="Mandel M.J."/>
            <person name="Wollenberg M.S."/>
            <person name="Stabb E.V."/>
            <person name="Visick K.L."/>
            <person name="Ruby E.G."/>
        </authorList>
    </citation>
    <scope>NUCLEOTIDE SEQUENCE [LARGE SCALE GENOMIC DNA]</scope>
    <source>
        <strain evidence="2 3">MJ11</strain>
    </source>
</reference>
<keyword evidence="1" id="KW-1133">Transmembrane helix</keyword>
<gene>
    <name evidence="2" type="ordered locus">VFMJ11_1045</name>
</gene>
<name>B5FD48_ALIFM</name>
<dbReference type="Proteomes" id="UP000001857">
    <property type="component" value="Chromosome I"/>
</dbReference>
<evidence type="ECO:0000313" key="3">
    <source>
        <dbReference type="Proteomes" id="UP000001857"/>
    </source>
</evidence>
<evidence type="ECO:0000256" key="1">
    <source>
        <dbReference type="SAM" id="Phobius"/>
    </source>
</evidence>